<keyword evidence="1" id="KW-0732">Signal</keyword>
<dbReference type="OrthoDB" id="6631236at2759"/>
<dbReference type="Pfam" id="PF00379">
    <property type="entry name" value="Chitin_bind_4"/>
    <property type="match status" value="1"/>
</dbReference>
<dbReference type="AlphaFoldDB" id="A0A8S3XI21"/>
<organism evidence="4 5">
    <name type="scientific">Parnassius apollo</name>
    <name type="common">Apollo butterfly</name>
    <name type="synonym">Papilio apollo</name>
    <dbReference type="NCBI Taxonomy" id="110799"/>
    <lineage>
        <taxon>Eukaryota</taxon>
        <taxon>Metazoa</taxon>
        <taxon>Ecdysozoa</taxon>
        <taxon>Arthropoda</taxon>
        <taxon>Hexapoda</taxon>
        <taxon>Insecta</taxon>
        <taxon>Pterygota</taxon>
        <taxon>Neoptera</taxon>
        <taxon>Endopterygota</taxon>
        <taxon>Lepidoptera</taxon>
        <taxon>Glossata</taxon>
        <taxon>Ditrysia</taxon>
        <taxon>Papilionoidea</taxon>
        <taxon>Papilionidae</taxon>
        <taxon>Parnassiinae</taxon>
        <taxon>Parnassini</taxon>
        <taxon>Parnassius</taxon>
        <taxon>Parnassius</taxon>
    </lineage>
</organism>
<evidence type="ECO:0000313" key="4">
    <source>
        <dbReference type="EMBL" id="CAG5025112.1"/>
    </source>
</evidence>
<dbReference type="InterPro" id="IPR000618">
    <property type="entry name" value="Insect_cuticle"/>
</dbReference>
<evidence type="ECO:0000313" key="5">
    <source>
        <dbReference type="Proteomes" id="UP000691718"/>
    </source>
</evidence>
<sequence>MLERCGGSKKRLVNDDGSFTFGYESADGSFKEETRGTDCVVRGKYGYVDPDGNKREFTYVSGNPCDPNNPNEEEEPESAEYHRFR</sequence>
<reference evidence="4" key="1">
    <citation type="submission" date="2021-04" db="EMBL/GenBank/DDBJ databases">
        <authorList>
            <person name="Tunstrom K."/>
        </authorList>
    </citation>
    <scope>NUCLEOTIDE SEQUENCE</scope>
</reference>
<dbReference type="GO" id="GO:0008010">
    <property type="term" value="F:structural constituent of chitin-based larval cuticle"/>
    <property type="evidence" value="ECO:0007669"/>
    <property type="project" value="TreeGrafter"/>
</dbReference>
<comment type="caution">
    <text evidence="4">The sequence shown here is derived from an EMBL/GenBank/DDBJ whole genome shotgun (WGS) entry which is preliminary data.</text>
</comment>
<gene>
    <name evidence="4" type="ORF">PAPOLLO_LOCUS18281</name>
</gene>
<dbReference type="EMBL" id="CAJQZP010001172">
    <property type="protein sequence ID" value="CAG5025112.1"/>
    <property type="molecule type" value="Genomic_DNA"/>
</dbReference>
<evidence type="ECO:0000256" key="3">
    <source>
        <dbReference type="SAM" id="MobiDB-lite"/>
    </source>
</evidence>
<dbReference type="GO" id="GO:0062129">
    <property type="term" value="C:chitin-based extracellular matrix"/>
    <property type="evidence" value="ECO:0007669"/>
    <property type="project" value="TreeGrafter"/>
</dbReference>
<proteinExistence type="predicted"/>
<dbReference type="PROSITE" id="PS51155">
    <property type="entry name" value="CHIT_BIND_RR_2"/>
    <property type="match status" value="1"/>
</dbReference>
<keyword evidence="2" id="KW-0193">Cuticle</keyword>
<dbReference type="PANTHER" id="PTHR10380">
    <property type="entry name" value="CUTICLE PROTEIN"/>
    <property type="match status" value="1"/>
</dbReference>
<evidence type="ECO:0000256" key="2">
    <source>
        <dbReference type="PROSITE-ProRule" id="PRU00497"/>
    </source>
</evidence>
<protein>
    <submittedName>
        <fullName evidence="4">(apollo) hypothetical protein</fullName>
    </submittedName>
</protein>
<accession>A0A8S3XI21</accession>
<keyword evidence="5" id="KW-1185">Reference proteome</keyword>
<dbReference type="InterPro" id="IPR050468">
    <property type="entry name" value="Cuticle_Struct_Prot"/>
</dbReference>
<feature type="region of interest" description="Disordered" evidence="3">
    <location>
        <begin position="61"/>
        <end position="85"/>
    </location>
</feature>
<dbReference type="Proteomes" id="UP000691718">
    <property type="component" value="Unassembled WGS sequence"/>
</dbReference>
<dbReference type="PANTHER" id="PTHR10380:SF2">
    <property type="entry name" value="AGAP003037-PA"/>
    <property type="match status" value="1"/>
</dbReference>
<evidence type="ECO:0000256" key="1">
    <source>
        <dbReference type="ARBA" id="ARBA00022729"/>
    </source>
</evidence>
<name>A0A8S3XI21_PARAO</name>